<proteinExistence type="predicted"/>
<dbReference type="EMBL" id="CM042009">
    <property type="protein sequence ID" value="KAI3789972.1"/>
    <property type="molecule type" value="Genomic_DNA"/>
</dbReference>
<comment type="caution">
    <text evidence="1">The sequence shown here is derived from an EMBL/GenBank/DDBJ whole genome shotgun (WGS) entry which is preliminary data.</text>
</comment>
<reference evidence="2" key="1">
    <citation type="journal article" date="2022" name="Mol. Ecol. Resour.">
        <title>The genomes of chicory, endive, great burdock and yacon provide insights into Asteraceae palaeo-polyploidization history and plant inulin production.</title>
        <authorList>
            <person name="Fan W."/>
            <person name="Wang S."/>
            <person name="Wang H."/>
            <person name="Wang A."/>
            <person name="Jiang F."/>
            <person name="Liu H."/>
            <person name="Zhao H."/>
            <person name="Xu D."/>
            <person name="Zhang Y."/>
        </authorList>
    </citation>
    <scope>NUCLEOTIDE SEQUENCE [LARGE SCALE GENOMIC DNA]</scope>
    <source>
        <strain evidence="2">cv. Punajuju</strain>
    </source>
</reference>
<reference evidence="1 2" key="2">
    <citation type="journal article" date="2022" name="Mol. Ecol. Resour.">
        <title>The genomes of chicory, endive, great burdock and yacon provide insights into Asteraceae paleo-polyploidization history and plant inulin production.</title>
        <authorList>
            <person name="Fan W."/>
            <person name="Wang S."/>
            <person name="Wang H."/>
            <person name="Wang A."/>
            <person name="Jiang F."/>
            <person name="Liu H."/>
            <person name="Zhao H."/>
            <person name="Xu D."/>
            <person name="Zhang Y."/>
        </authorList>
    </citation>
    <scope>NUCLEOTIDE SEQUENCE [LARGE SCALE GENOMIC DNA]</scope>
    <source>
        <strain evidence="2">cv. Punajuju</strain>
        <tissue evidence="1">Leaves</tissue>
    </source>
</reference>
<keyword evidence="2" id="KW-1185">Reference proteome</keyword>
<protein>
    <submittedName>
        <fullName evidence="1">Uncharacterized protein</fullName>
    </submittedName>
</protein>
<sequence length="87" mass="9875">MFKCISNTATRDSNTEETKEFDTVRDWDRLPETIANSDNCLVEVNLERFQVIDVGLSCISNCSRLEILHIVKTPEYTNIGAITVAEH</sequence>
<organism evidence="1 2">
    <name type="scientific">Cichorium intybus</name>
    <name type="common">Chicory</name>
    <dbReference type="NCBI Taxonomy" id="13427"/>
    <lineage>
        <taxon>Eukaryota</taxon>
        <taxon>Viridiplantae</taxon>
        <taxon>Streptophyta</taxon>
        <taxon>Embryophyta</taxon>
        <taxon>Tracheophyta</taxon>
        <taxon>Spermatophyta</taxon>
        <taxon>Magnoliopsida</taxon>
        <taxon>eudicotyledons</taxon>
        <taxon>Gunneridae</taxon>
        <taxon>Pentapetalae</taxon>
        <taxon>asterids</taxon>
        <taxon>campanulids</taxon>
        <taxon>Asterales</taxon>
        <taxon>Asteraceae</taxon>
        <taxon>Cichorioideae</taxon>
        <taxon>Cichorieae</taxon>
        <taxon>Cichoriinae</taxon>
        <taxon>Cichorium</taxon>
    </lineage>
</organism>
<evidence type="ECO:0000313" key="1">
    <source>
        <dbReference type="EMBL" id="KAI3789972.1"/>
    </source>
</evidence>
<accession>A0ACB9H4R4</accession>
<evidence type="ECO:0000313" key="2">
    <source>
        <dbReference type="Proteomes" id="UP001055811"/>
    </source>
</evidence>
<dbReference type="Proteomes" id="UP001055811">
    <property type="component" value="Linkage Group LG01"/>
</dbReference>
<gene>
    <name evidence="1" type="ORF">L2E82_02780</name>
</gene>
<name>A0ACB9H4R4_CICIN</name>